<name>A0A6I3KMF6_9HYPH</name>
<sequence length="502" mass="52994">MPRVRIEWVPVQMYGLGRLGFDHLQLVFEPGESGRSAQDDWFVMEGVRDATSDGTYLGIEGADGRTTLATANLAARAELADKIGTPELRGSRALPYAGEEFGAWETMASYARDIEAEDYPYIAFGLPGSPTPTVNSSSAIASLVHYSGLDPTRTLPYGMHLSPGMSTLLGTGSDDSLHAEHGFTTLLGGRGADTFSGSAGPKQIEKFYGGEGDDIFRWSPGFNIAHGGQPQLDYGTDGTDVIDYSGAGEVTITFNRHWIPHKVPNFVAVFDTGVDHLFSVERIQWSAKTDRIVLGKGVDLLEDDRVSPPNARLDGDDVRTASIAVEGLAAPAGASTGSAGADRIVGGRGDDVIDAGAGDDTLYGAEGDDILVGGSGGDGYVYLPGDGDDVVIDLSGAPEVDELVLAGGIEPGDVRVMRLGADDLLLAFADGSIRVCGYFASPHVGIERVLFDHAPPWTREDIELRAIDQPHAIWPVAGADHDASSLVLGADWQDGASAQDLF</sequence>
<dbReference type="GO" id="GO:0005509">
    <property type="term" value="F:calcium ion binding"/>
    <property type="evidence" value="ECO:0007669"/>
    <property type="project" value="InterPro"/>
</dbReference>
<dbReference type="PROSITE" id="PS00330">
    <property type="entry name" value="HEMOLYSIN_CALCIUM"/>
    <property type="match status" value="1"/>
</dbReference>
<dbReference type="InterPro" id="IPR050557">
    <property type="entry name" value="RTX_toxin/Mannuronan_C5-epim"/>
</dbReference>
<evidence type="ECO:0000313" key="3">
    <source>
        <dbReference type="EMBL" id="MTD96334.1"/>
    </source>
</evidence>
<dbReference type="Gene3D" id="2.150.10.10">
    <property type="entry name" value="Serralysin-like metalloprotease, C-terminal"/>
    <property type="match status" value="2"/>
</dbReference>
<keyword evidence="2" id="KW-0964">Secreted</keyword>
<evidence type="ECO:0008006" key="5">
    <source>
        <dbReference type="Google" id="ProtNLM"/>
    </source>
</evidence>
<evidence type="ECO:0000313" key="4">
    <source>
        <dbReference type="Proteomes" id="UP000440694"/>
    </source>
</evidence>
<dbReference type="InterPro" id="IPR018511">
    <property type="entry name" value="Hemolysin-typ_Ca-bd_CS"/>
</dbReference>
<dbReference type="InterPro" id="IPR001343">
    <property type="entry name" value="Hemolysn_Ca-bd"/>
</dbReference>
<comment type="caution">
    <text evidence="3">The sequence shown here is derived from an EMBL/GenBank/DDBJ whole genome shotgun (WGS) entry which is preliminary data.</text>
</comment>
<dbReference type="EMBL" id="WMBQ01000003">
    <property type="protein sequence ID" value="MTD96334.1"/>
    <property type="molecule type" value="Genomic_DNA"/>
</dbReference>
<dbReference type="PANTHER" id="PTHR38340">
    <property type="entry name" value="S-LAYER PROTEIN"/>
    <property type="match status" value="1"/>
</dbReference>
<organism evidence="3 4">
    <name type="scientific">Hyphomicrobium album</name>
    <dbReference type="NCBI Taxonomy" id="2665159"/>
    <lineage>
        <taxon>Bacteria</taxon>
        <taxon>Pseudomonadati</taxon>
        <taxon>Pseudomonadota</taxon>
        <taxon>Alphaproteobacteria</taxon>
        <taxon>Hyphomicrobiales</taxon>
        <taxon>Hyphomicrobiaceae</taxon>
        <taxon>Hyphomicrobium</taxon>
    </lineage>
</organism>
<dbReference type="GO" id="GO:0005576">
    <property type="term" value="C:extracellular region"/>
    <property type="evidence" value="ECO:0007669"/>
    <property type="project" value="UniProtKB-SubCell"/>
</dbReference>
<keyword evidence="4" id="KW-1185">Reference proteome</keyword>
<proteinExistence type="predicted"/>
<comment type="subcellular location">
    <subcellularLocation>
        <location evidence="1">Secreted</location>
    </subcellularLocation>
</comment>
<dbReference type="Proteomes" id="UP000440694">
    <property type="component" value="Unassembled WGS sequence"/>
</dbReference>
<reference evidence="3 4" key="1">
    <citation type="submission" date="2019-11" db="EMBL/GenBank/DDBJ databases">
        <title>Identification of a novel strain.</title>
        <authorList>
            <person name="Xu Q."/>
            <person name="Wang G."/>
        </authorList>
    </citation>
    <scope>NUCLEOTIDE SEQUENCE [LARGE SCALE GENOMIC DNA]</scope>
    <source>
        <strain evidence="4">xq</strain>
    </source>
</reference>
<gene>
    <name evidence="3" type="ORF">GIW81_18495</name>
</gene>
<dbReference type="Pfam" id="PF00353">
    <property type="entry name" value="HemolysinCabind"/>
    <property type="match status" value="2"/>
</dbReference>
<evidence type="ECO:0000256" key="2">
    <source>
        <dbReference type="ARBA" id="ARBA00022525"/>
    </source>
</evidence>
<evidence type="ECO:0000256" key="1">
    <source>
        <dbReference type="ARBA" id="ARBA00004613"/>
    </source>
</evidence>
<dbReference type="InterPro" id="IPR011049">
    <property type="entry name" value="Serralysin-like_metalloprot_C"/>
</dbReference>
<protein>
    <recommendedName>
        <fullName evidence="5">Hemolysin-type calcium-binding repeat-containing protein</fullName>
    </recommendedName>
</protein>
<dbReference type="PRINTS" id="PR00313">
    <property type="entry name" value="CABNDNGRPT"/>
</dbReference>
<dbReference type="SUPFAM" id="SSF51120">
    <property type="entry name" value="beta-Roll"/>
    <property type="match status" value="2"/>
</dbReference>
<dbReference type="AlphaFoldDB" id="A0A6I3KMF6"/>
<accession>A0A6I3KMF6</accession>
<dbReference type="PANTHER" id="PTHR38340:SF1">
    <property type="entry name" value="S-LAYER PROTEIN"/>
    <property type="match status" value="1"/>
</dbReference>